<dbReference type="AlphaFoldDB" id="A0A0E3V633"/>
<evidence type="ECO:0000313" key="2">
    <source>
        <dbReference type="Proteomes" id="UP000033054"/>
    </source>
</evidence>
<gene>
    <name evidence="1" type="ORF">SD10_03905</name>
</gene>
<dbReference type="RefSeq" id="WP_046375779.1">
    <property type="nucleotide sequence ID" value="NZ_CP010429.1"/>
</dbReference>
<protein>
    <submittedName>
        <fullName evidence="1">Uncharacterized protein</fullName>
    </submittedName>
</protein>
<evidence type="ECO:0000313" key="1">
    <source>
        <dbReference type="EMBL" id="AKD54181.1"/>
    </source>
</evidence>
<dbReference type="Proteomes" id="UP000033054">
    <property type="component" value="Chromosome"/>
</dbReference>
<reference evidence="1 2" key="1">
    <citation type="journal article" date="2014" name="Curr. Microbiol.">
        <title>Spirosoma radiotolerans sp. nov., a gamma-radiation-resistant bacterium isolated from gamma ray-irradiated soil.</title>
        <authorList>
            <person name="Lee J.J."/>
            <person name="Srinivasan S."/>
            <person name="Lim S."/>
            <person name="Joe M."/>
            <person name="Im S."/>
            <person name="Bae S.I."/>
            <person name="Park K.R."/>
            <person name="Han J.H."/>
            <person name="Park S.H."/>
            <person name="Joo B.M."/>
            <person name="Park S.J."/>
            <person name="Kim M.K."/>
        </authorList>
    </citation>
    <scope>NUCLEOTIDE SEQUENCE [LARGE SCALE GENOMIC DNA]</scope>
    <source>
        <strain evidence="1 2">DG5A</strain>
    </source>
</reference>
<name>A0A0E3V633_9BACT</name>
<sequence>MNVQQLNELTFSEQLVLIPIKGRFIAERQGSDRHVKLYYWGNHFIEIYYRWPLNRGLGAHWEPYQVSAFVDNAGCADRLTPYVEQLTLCDLQK</sequence>
<proteinExistence type="predicted"/>
<accession>A0A0E3V633</accession>
<keyword evidence="2" id="KW-1185">Reference proteome</keyword>
<dbReference type="OrthoDB" id="969028at2"/>
<dbReference type="KEGG" id="srd:SD10_03905"/>
<dbReference type="HOGENOM" id="CLU_2398109_0_0_10"/>
<organism evidence="1 2">
    <name type="scientific">Spirosoma radiotolerans</name>
    <dbReference type="NCBI Taxonomy" id="1379870"/>
    <lineage>
        <taxon>Bacteria</taxon>
        <taxon>Pseudomonadati</taxon>
        <taxon>Bacteroidota</taxon>
        <taxon>Cytophagia</taxon>
        <taxon>Cytophagales</taxon>
        <taxon>Cytophagaceae</taxon>
        <taxon>Spirosoma</taxon>
    </lineage>
</organism>
<dbReference type="EMBL" id="CP010429">
    <property type="protein sequence ID" value="AKD54181.1"/>
    <property type="molecule type" value="Genomic_DNA"/>
</dbReference>
<dbReference type="PATRIC" id="fig|1379870.5.peg.849"/>